<keyword evidence="3" id="KW-1185">Reference proteome</keyword>
<evidence type="ECO:0000313" key="3">
    <source>
        <dbReference type="Proteomes" id="UP000677804"/>
    </source>
</evidence>
<dbReference type="Proteomes" id="UP000677804">
    <property type="component" value="Chromosome"/>
</dbReference>
<reference evidence="2 3" key="1">
    <citation type="submission" date="2021-05" db="EMBL/GenBank/DDBJ databases">
        <title>Novel species in genus Cellulomonas.</title>
        <authorList>
            <person name="Zhang G."/>
        </authorList>
    </citation>
    <scope>NUCLEOTIDE SEQUENCE [LARGE SCALE GENOMIC DNA]</scope>
    <source>
        <strain evidence="3">zg-ZUI222</strain>
    </source>
</reference>
<dbReference type="EMBL" id="CP074405">
    <property type="protein sequence ID" value="QVI61122.1"/>
    <property type="molecule type" value="Genomic_DNA"/>
</dbReference>
<dbReference type="InterPro" id="IPR037523">
    <property type="entry name" value="VOC_core"/>
</dbReference>
<protein>
    <submittedName>
        <fullName evidence="2">Glyoxalase</fullName>
    </submittedName>
</protein>
<proteinExistence type="predicted"/>
<evidence type="ECO:0000259" key="1">
    <source>
        <dbReference type="PROSITE" id="PS51819"/>
    </source>
</evidence>
<dbReference type="Gene3D" id="3.10.180.10">
    <property type="entry name" value="2,3-Dihydroxybiphenyl 1,2-Dioxygenase, domain 1"/>
    <property type="match status" value="1"/>
</dbReference>
<dbReference type="PROSITE" id="PS51819">
    <property type="entry name" value="VOC"/>
    <property type="match status" value="1"/>
</dbReference>
<evidence type="ECO:0000313" key="2">
    <source>
        <dbReference type="EMBL" id="QVI61122.1"/>
    </source>
</evidence>
<name>A0ABX8D5U6_9CELL</name>
<sequence>MDRMIVVNLPARDLSASRAFYTGLGMAVDEMLSDDDVVCVLVSHTVCVMLLLPARFGEVTGLPVVDARAATQVVLCLAATSRADVDALAAGALAAGGTELGAGLRDGSPYARTVADPDGHVWELLHPDCAPPGRDAADQDAADV</sequence>
<feature type="domain" description="VOC" evidence="1">
    <location>
        <begin position="3"/>
        <end position="127"/>
    </location>
</feature>
<dbReference type="PANTHER" id="PTHR36503:SF2">
    <property type="entry name" value="BLR2408 PROTEIN"/>
    <property type="match status" value="1"/>
</dbReference>
<accession>A0ABX8D5U6</accession>
<dbReference type="InterPro" id="IPR004360">
    <property type="entry name" value="Glyas_Fos-R_dOase_dom"/>
</dbReference>
<dbReference type="SUPFAM" id="SSF54593">
    <property type="entry name" value="Glyoxalase/Bleomycin resistance protein/Dihydroxybiphenyl dioxygenase"/>
    <property type="match status" value="1"/>
</dbReference>
<dbReference type="InterPro" id="IPR029068">
    <property type="entry name" value="Glyas_Bleomycin-R_OHBP_Dase"/>
</dbReference>
<organism evidence="2 3">
    <name type="scientific">Cellulomonas wangleii</name>
    <dbReference type="NCBI Taxonomy" id="2816956"/>
    <lineage>
        <taxon>Bacteria</taxon>
        <taxon>Bacillati</taxon>
        <taxon>Actinomycetota</taxon>
        <taxon>Actinomycetes</taxon>
        <taxon>Micrococcales</taxon>
        <taxon>Cellulomonadaceae</taxon>
        <taxon>Cellulomonas</taxon>
    </lineage>
</organism>
<dbReference type="PANTHER" id="PTHR36503">
    <property type="entry name" value="BLR2520 PROTEIN"/>
    <property type="match status" value="1"/>
</dbReference>
<dbReference type="Pfam" id="PF00903">
    <property type="entry name" value="Glyoxalase"/>
    <property type="match status" value="1"/>
</dbReference>
<gene>
    <name evidence="2" type="ORF">KG103_11445</name>
</gene>